<dbReference type="Gene3D" id="3.30.1430.10">
    <property type="match status" value="1"/>
</dbReference>
<keyword evidence="3" id="KW-0687">Ribonucleoprotein</keyword>
<evidence type="ECO:0000313" key="5">
    <source>
        <dbReference type="Proteomes" id="UP001057375"/>
    </source>
</evidence>
<dbReference type="Gene3D" id="2.40.30.10">
    <property type="entry name" value="Translation factors"/>
    <property type="match status" value="1"/>
</dbReference>
<dbReference type="EMBL" id="BQXS01012442">
    <property type="protein sequence ID" value="GKT23079.1"/>
    <property type="molecule type" value="Genomic_DNA"/>
</dbReference>
<accession>A0ABQ5JZ18</accession>
<dbReference type="Proteomes" id="UP001057375">
    <property type="component" value="Unassembled WGS sequence"/>
</dbReference>
<dbReference type="SUPFAM" id="SSF50447">
    <property type="entry name" value="Translation proteins"/>
    <property type="match status" value="1"/>
</dbReference>
<dbReference type="Pfam" id="PF00297">
    <property type="entry name" value="Ribosomal_L3"/>
    <property type="match status" value="1"/>
</dbReference>
<keyword evidence="5" id="KW-1185">Reference proteome</keyword>
<dbReference type="InterPro" id="IPR045077">
    <property type="entry name" value="L3_arc_euk"/>
</dbReference>
<sequence length="238" mass="26144">KSIDSELARMTKYCSIIRVVAHTQPNLVPVKAFKAHVMEIQVNGGSVEEKVAFAKGLMEKTVNVKQLFGEGEAIDILGVTRGFGVQGVVRRWGVTMLPVKTRRGNRRVACIGAWHPANVQWSVARHGQTGFHHRTERNKQVLRVSNGSTATSGSTEHSVTKKKITPLGGFPNYGVVSNDFVMVKGCTPGCSRRVVTLRKAIFGCKLIAPKLKYIDTTSKCGVGRFNTATEKARYFSKK</sequence>
<comment type="caution">
    <text evidence="4">The sequence shown here is derived from an EMBL/GenBank/DDBJ whole genome shotgun (WGS) entry which is preliminary data.</text>
</comment>
<dbReference type="PANTHER" id="PTHR11363:SF5">
    <property type="entry name" value="LARGE RIBOSOMAL SUBUNIT PROTEIN UL3"/>
    <property type="match status" value="1"/>
</dbReference>
<dbReference type="InterPro" id="IPR000597">
    <property type="entry name" value="Ribosomal_uL3"/>
</dbReference>
<name>A0ABQ5JZ18_9EUKA</name>
<keyword evidence="2 4" id="KW-0689">Ribosomal protein</keyword>
<dbReference type="GO" id="GO:0005840">
    <property type="term" value="C:ribosome"/>
    <property type="evidence" value="ECO:0007669"/>
    <property type="project" value="UniProtKB-KW"/>
</dbReference>
<dbReference type="PANTHER" id="PTHR11363">
    <property type="entry name" value="60S RIBOSOMAL PROTEIN L3-RELATED"/>
    <property type="match status" value="1"/>
</dbReference>
<protein>
    <submittedName>
        <fullName evidence="4">Ribosomal protein L3</fullName>
    </submittedName>
</protein>
<comment type="similarity">
    <text evidence="1">Belongs to the universal ribosomal protein uL3 family.</text>
</comment>
<organism evidence="4 5">
    <name type="scientific">Aduncisulcus paluster</name>
    <dbReference type="NCBI Taxonomy" id="2918883"/>
    <lineage>
        <taxon>Eukaryota</taxon>
        <taxon>Metamonada</taxon>
        <taxon>Carpediemonas-like organisms</taxon>
        <taxon>Aduncisulcus</taxon>
    </lineage>
</organism>
<evidence type="ECO:0000256" key="3">
    <source>
        <dbReference type="ARBA" id="ARBA00023274"/>
    </source>
</evidence>
<gene>
    <name evidence="4" type="ORF">ADUPG1_012317</name>
</gene>
<reference evidence="4" key="1">
    <citation type="submission" date="2022-03" db="EMBL/GenBank/DDBJ databases">
        <title>Draft genome sequence of Aduncisulcus paluster, a free-living microaerophilic Fornicata.</title>
        <authorList>
            <person name="Yuyama I."/>
            <person name="Kume K."/>
            <person name="Tamura T."/>
            <person name="Inagaki Y."/>
            <person name="Hashimoto T."/>
        </authorList>
    </citation>
    <scope>NUCLEOTIDE SEQUENCE</scope>
    <source>
        <strain evidence="4">NY0171</strain>
    </source>
</reference>
<feature type="non-terminal residue" evidence="4">
    <location>
        <position position="1"/>
    </location>
</feature>
<dbReference type="InterPro" id="IPR009000">
    <property type="entry name" value="Transl_B-barrel_sf"/>
</dbReference>
<evidence type="ECO:0000256" key="1">
    <source>
        <dbReference type="ARBA" id="ARBA00006540"/>
    </source>
</evidence>
<evidence type="ECO:0000256" key="2">
    <source>
        <dbReference type="ARBA" id="ARBA00022980"/>
    </source>
</evidence>
<evidence type="ECO:0000313" key="4">
    <source>
        <dbReference type="EMBL" id="GKT23079.1"/>
    </source>
</evidence>
<proteinExistence type="inferred from homology"/>